<protein>
    <submittedName>
        <fullName evidence="2">Uncharacterized protein</fullName>
    </submittedName>
</protein>
<feature type="compositionally biased region" description="Polar residues" evidence="1">
    <location>
        <begin position="77"/>
        <end position="86"/>
    </location>
</feature>
<feature type="region of interest" description="Disordered" evidence="1">
    <location>
        <begin position="1"/>
        <end position="107"/>
    </location>
</feature>
<dbReference type="EMBL" id="PZQS01000011">
    <property type="protein sequence ID" value="PVD22144.1"/>
    <property type="molecule type" value="Genomic_DNA"/>
</dbReference>
<comment type="caution">
    <text evidence="2">The sequence shown here is derived from an EMBL/GenBank/DDBJ whole genome shotgun (WGS) entry which is preliminary data.</text>
</comment>
<proteinExistence type="predicted"/>
<reference evidence="2 3" key="1">
    <citation type="submission" date="2018-04" db="EMBL/GenBank/DDBJ databases">
        <title>The genome of golden apple snail Pomacea canaliculata provides insight into stress tolerance and invasive adaptation.</title>
        <authorList>
            <person name="Liu C."/>
            <person name="Liu B."/>
            <person name="Ren Y."/>
            <person name="Zhang Y."/>
            <person name="Wang H."/>
            <person name="Li S."/>
            <person name="Jiang F."/>
            <person name="Yin L."/>
            <person name="Zhang G."/>
            <person name="Qian W."/>
            <person name="Fan W."/>
        </authorList>
    </citation>
    <scope>NUCLEOTIDE SEQUENCE [LARGE SCALE GENOMIC DNA]</scope>
    <source>
        <strain evidence="2">SZHN2017</strain>
        <tissue evidence="2">Muscle</tissue>
    </source>
</reference>
<feature type="compositionally biased region" description="Basic residues" evidence="1">
    <location>
        <begin position="9"/>
        <end position="32"/>
    </location>
</feature>
<dbReference type="AlphaFoldDB" id="A0A2T7NLV1"/>
<organism evidence="2 3">
    <name type="scientific">Pomacea canaliculata</name>
    <name type="common">Golden apple snail</name>
    <dbReference type="NCBI Taxonomy" id="400727"/>
    <lineage>
        <taxon>Eukaryota</taxon>
        <taxon>Metazoa</taxon>
        <taxon>Spiralia</taxon>
        <taxon>Lophotrochozoa</taxon>
        <taxon>Mollusca</taxon>
        <taxon>Gastropoda</taxon>
        <taxon>Caenogastropoda</taxon>
        <taxon>Architaenioglossa</taxon>
        <taxon>Ampullarioidea</taxon>
        <taxon>Ampullariidae</taxon>
        <taxon>Pomacea</taxon>
    </lineage>
</organism>
<keyword evidence="3" id="KW-1185">Reference proteome</keyword>
<accession>A0A2T7NLV1</accession>
<evidence type="ECO:0000313" key="2">
    <source>
        <dbReference type="EMBL" id="PVD22144.1"/>
    </source>
</evidence>
<gene>
    <name evidence="2" type="ORF">C0Q70_17949</name>
</gene>
<dbReference type="Proteomes" id="UP000245119">
    <property type="component" value="Linkage Group LG11"/>
</dbReference>
<evidence type="ECO:0000313" key="3">
    <source>
        <dbReference type="Proteomes" id="UP000245119"/>
    </source>
</evidence>
<feature type="compositionally biased region" description="Basic and acidic residues" evidence="1">
    <location>
        <begin position="88"/>
        <end position="97"/>
    </location>
</feature>
<sequence length="158" mass="17753">MFTAALFTRNHKHPSIPLKHARSHTHREKNKHSRDQHVPELPSSRGAGVTDGSRNLPVRRKAGHADHARNVDRCLQPASQPASQREQGGVRRYERSRPPSPSPRHVTGHVLAGWARDWEVGWGSTLSYFVLLSSPWVCTQFVLPSVCRVCRQVLALHG</sequence>
<evidence type="ECO:0000256" key="1">
    <source>
        <dbReference type="SAM" id="MobiDB-lite"/>
    </source>
</evidence>
<name>A0A2T7NLV1_POMCA</name>
<feature type="compositionally biased region" description="Basic and acidic residues" evidence="1">
    <location>
        <begin position="63"/>
        <end position="72"/>
    </location>
</feature>